<dbReference type="Proteomes" id="UP001153269">
    <property type="component" value="Unassembled WGS sequence"/>
</dbReference>
<organism evidence="2 3">
    <name type="scientific">Pleuronectes platessa</name>
    <name type="common">European plaice</name>
    <dbReference type="NCBI Taxonomy" id="8262"/>
    <lineage>
        <taxon>Eukaryota</taxon>
        <taxon>Metazoa</taxon>
        <taxon>Chordata</taxon>
        <taxon>Craniata</taxon>
        <taxon>Vertebrata</taxon>
        <taxon>Euteleostomi</taxon>
        <taxon>Actinopterygii</taxon>
        <taxon>Neopterygii</taxon>
        <taxon>Teleostei</taxon>
        <taxon>Neoteleostei</taxon>
        <taxon>Acanthomorphata</taxon>
        <taxon>Carangaria</taxon>
        <taxon>Pleuronectiformes</taxon>
        <taxon>Pleuronectoidei</taxon>
        <taxon>Pleuronectidae</taxon>
        <taxon>Pleuronectes</taxon>
    </lineage>
</organism>
<reference evidence="2" key="1">
    <citation type="submission" date="2020-03" db="EMBL/GenBank/DDBJ databases">
        <authorList>
            <person name="Weist P."/>
        </authorList>
    </citation>
    <scope>NUCLEOTIDE SEQUENCE</scope>
</reference>
<feature type="region of interest" description="Disordered" evidence="1">
    <location>
        <begin position="19"/>
        <end position="77"/>
    </location>
</feature>
<comment type="caution">
    <text evidence="2">The sequence shown here is derived from an EMBL/GenBank/DDBJ whole genome shotgun (WGS) entry which is preliminary data.</text>
</comment>
<gene>
    <name evidence="2" type="ORF">PLEPLA_LOCUS5698</name>
</gene>
<evidence type="ECO:0000256" key="1">
    <source>
        <dbReference type="SAM" id="MobiDB-lite"/>
    </source>
</evidence>
<evidence type="ECO:0000313" key="3">
    <source>
        <dbReference type="Proteomes" id="UP001153269"/>
    </source>
</evidence>
<evidence type="ECO:0000313" key="2">
    <source>
        <dbReference type="EMBL" id="CAB1417878.1"/>
    </source>
</evidence>
<name>A0A9N7TT05_PLEPL</name>
<proteinExistence type="predicted"/>
<sequence length="77" mass="7559">MQPGKSGLEETGAAEVHTAPCRSCGCGGGGSARRAQEEERVGVGGVGGGGGGDDGEVLHASHSSIHPGSNEQVDFNL</sequence>
<protein>
    <submittedName>
        <fullName evidence="2">Uncharacterized protein</fullName>
    </submittedName>
</protein>
<accession>A0A9N7TT05</accession>
<dbReference type="EMBL" id="CADEAL010000290">
    <property type="protein sequence ID" value="CAB1417878.1"/>
    <property type="molecule type" value="Genomic_DNA"/>
</dbReference>
<feature type="compositionally biased region" description="Gly residues" evidence="1">
    <location>
        <begin position="42"/>
        <end position="52"/>
    </location>
</feature>
<keyword evidence="3" id="KW-1185">Reference proteome</keyword>
<dbReference type="AlphaFoldDB" id="A0A9N7TT05"/>
<feature type="compositionally biased region" description="Polar residues" evidence="1">
    <location>
        <begin position="61"/>
        <end position="77"/>
    </location>
</feature>